<proteinExistence type="predicted"/>
<evidence type="ECO:0000313" key="1">
    <source>
        <dbReference type="EMBL" id="KAJ2866390.1"/>
    </source>
</evidence>
<reference evidence="1" key="1">
    <citation type="submission" date="2022-07" db="EMBL/GenBank/DDBJ databases">
        <title>Phylogenomic reconstructions and comparative analyses of Kickxellomycotina fungi.</title>
        <authorList>
            <person name="Reynolds N.K."/>
            <person name="Stajich J.E."/>
            <person name="Barry K."/>
            <person name="Grigoriev I.V."/>
            <person name="Crous P."/>
            <person name="Smith M.E."/>
        </authorList>
    </citation>
    <scope>NUCLEOTIDE SEQUENCE</scope>
    <source>
        <strain evidence="1">RSA 476</strain>
    </source>
</reference>
<sequence>MWTSSRQAISPPSPTTIRTATYGANTAAADDDNCQNDACCRDSSHSDICRDDNGSSTSLASTLWDASQAQEARDVVSSMEARYAHLSTLMRALNYYGQNPLGGAMCADYENRIHQTALLINGQITKLRRMVGECELRLTRSISSQSRSSSLADWEEVRAMSNDYNNDDPPMSASNSDLPPANTLKEIRLRLLTGVSQFFNIELPHVKASLAPFAVQPST</sequence>
<evidence type="ECO:0000313" key="2">
    <source>
        <dbReference type="Proteomes" id="UP001140074"/>
    </source>
</evidence>
<keyword evidence="2" id="KW-1185">Reference proteome</keyword>
<dbReference type="AlphaFoldDB" id="A0A9W8M4U5"/>
<dbReference type="EMBL" id="JANBUY010000039">
    <property type="protein sequence ID" value="KAJ2866390.1"/>
    <property type="molecule type" value="Genomic_DNA"/>
</dbReference>
<accession>A0A9W8M4U5</accession>
<gene>
    <name evidence="1" type="ORF">GGH94_001581</name>
</gene>
<name>A0A9W8M4U5_9FUNG</name>
<dbReference type="Proteomes" id="UP001140074">
    <property type="component" value="Unassembled WGS sequence"/>
</dbReference>
<comment type="caution">
    <text evidence="1">The sequence shown here is derived from an EMBL/GenBank/DDBJ whole genome shotgun (WGS) entry which is preliminary data.</text>
</comment>
<organism evidence="1 2">
    <name type="scientific">Coemansia aciculifera</name>
    <dbReference type="NCBI Taxonomy" id="417176"/>
    <lineage>
        <taxon>Eukaryota</taxon>
        <taxon>Fungi</taxon>
        <taxon>Fungi incertae sedis</taxon>
        <taxon>Zoopagomycota</taxon>
        <taxon>Kickxellomycotina</taxon>
        <taxon>Kickxellomycetes</taxon>
        <taxon>Kickxellales</taxon>
        <taxon>Kickxellaceae</taxon>
        <taxon>Coemansia</taxon>
    </lineage>
</organism>
<protein>
    <submittedName>
        <fullName evidence="1">Uncharacterized protein</fullName>
    </submittedName>
</protein>